<dbReference type="AlphaFoldDB" id="A0A936YWD7"/>
<evidence type="ECO:0000313" key="2">
    <source>
        <dbReference type="Proteomes" id="UP000599109"/>
    </source>
</evidence>
<sequence>MFGAIAGDIIGSVYEHNSVKAKGFRLLGAHSTPTDEAGNAPHWHIGLDWHRVPA</sequence>
<dbReference type="Proteomes" id="UP000599109">
    <property type="component" value="Unassembled WGS sequence"/>
</dbReference>
<organism evidence="1 2">
    <name type="scientific">Ramlibacter monticola</name>
    <dbReference type="NCBI Taxonomy" id="1926872"/>
    <lineage>
        <taxon>Bacteria</taxon>
        <taxon>Pseudomonadati</taxon>
        <taxon>Pseudomonadota</taxon>
        <taxon>Betaproteobacteria</taxon>
        <taxon>Burkholderiales</taxon>
        <taxon>Comamonadaceae</taxon>
        <taxon>Ramlibacter</taxon>
    </lineage>
</organism>
<gene>
    <name evidence="1" type="ORF">JJ685_03480</name>
</gene>
<name>A0A936YWD7_9BURK</name>
<protein>
    <recommendedName>
        <fullName evidence="3">ADP-ribosylglycohydrolase family protein</fullName>
    </recommendedName>
</protein>
<comment type="caution">
    <text evidence="1">The sequence shown here is derived from an EMBL/GenBank/DDBJ whole genome shotgun (WGS) entry which is preliminary data.</text>
</comment>
<evidence type="ECO:0008006" key="3">
    <source>
        <dbReference type="Google" id="ProtNLM"/>
    </source>
</evidence>
<dbReference type="RefSeq" id="WP_201672763.1">
    <property type="nucleotide sequence ID" value="NZ_JAEQNE010000001.1"/>
</dbReference>
<proteinExistence type="predicted"/>
<reference evidence="1 2" key="1">
    <citation type="journal article" date="2017" name="Int. J. Syst. Evol. Microbiol.">
        <title>Ramlibacter monticola sp. nov., isolated from forest soil.</title>
        <authorList>
            <person name="Chaudhary D.K."/>
            <person name="Kim J."/>
        </authorList>
    </citation>
    <scope>NUCLEOTIDE SEQUENCE [LARGE SCALE GENOMIC DNA]</scope>
    <source>
        <strain evidence="1 2">KACC 19175</strain>
    </source>
</reference>
<keyword evidence="2" id="KW-1185">Reference proteome</keyword>
<accession>A0A936YWD7</accession>
<dbReference type="EMBL" id="JAEQNE010000001">
    <property type="protein sequence ID" value="MBL0390193.1"/>
    <property type="molecule type" value="Genomic_DNA"/>
</dbReference>
<evidence type="ECO:0000313" key="1">
    <source>
        <dbReference type="EMBL" id="MBL0390193.1"/>
    </source>
</evidence>